<accession>A0A165L6R6</accession>
<feature type="chain" id="PRO_5007861461" description="Kazal-like domain-containing protein" evidence="1">
    <location>
        <begin position="20"/>
        <end position="80"/>
    </location>
</feature>
<sequence>MYALSFLAALSLVVVSVVAVCPDGFIALGQNENCNIFPGQSEPVCSGNFGAIYANDCSTIDIKSGAEDDDWCGGGYVSGA</sequence>
<dbReference type="Proteomes" id="UP000077266">
    <property type="component" value="Unassembled WGS sequence"/>
</dbReference>
<gene>
    <name evidence="2" type="ORF">EXIGLDRAFT_730651</name>
</gene>
<dbReference type="EMBL" id="KV425930">
    <property type="protein sequence ID" value="KZV97435.1"/>
    <property type="molecule type" value="Genomic_DNA"/>
</dbReference>
<protein>
    <recommendedName>
        <fullName evidence="4">Kazal-like domain-containing protein</fullName>
    </recommendedName>
</protein>
<evidence type="ECO:0000256" key="1">
    <source>
        <dbReference type="SAM" id="SignalP"/>
    </source>
</evidence>
<dbReference type="AlphaFoldDB" id="A0A165L6R6"/>
<organism evidence="2 3">
    <name type="scientific">Exidia glandulosa HHB12029</name>
    <dbReference type="NCBI Taxonomy" id="1314781"/>
    <lineage>
        <taxon>Eukaryota</taxon>
        <taxon>Fungi</taxon>
        <taxon>Dikarya</taxon>
        <taxon>Basidiomycota</taxon>
        <taxon>Agaricomycotina</taxon>
        <taxon>Agaricomycetes</taxon>
        <taxon>Auriculariales</taxon>
        <taxon>Exidiaceae</taxon>
        <taxon>Exidia</taxon>
    </lineage>
</organism>
<evidence type="ECO:0000313" key="3">
    <source>
        <dbReference type="Proteomes" id="UP000077266"/>
    </source>
</evidence>
<dbReference type="InParanoid" id="A0A165L6R6"/>
<name>A0A165L6R6_EXIGL</name>
<feature type="signal peptide" evidence="1">
    <location>
        <begin position="1"/>
        <end position="19"/>
    </location>
</feature>
<evidence type="ECO:0008006" key="4">
    <source>
        <dbReference type="Google" id="ProtNLM"/>
    </source>
</evidence>
<proteinExistence type="predicted"/>
<keyword evidence="1" id="KW-0732">Signal</keyword>
<evidence type="ECO:0000313" key="2">
    <source>
        <dbReference type="EMBL" id="KZV97435.1"/>
    </source>
</evidence>
<reference evidence="2 3" key="1">
    <citation type="journal article" date="2016" name="Mol. Biol. Evol.">
        <title>Comparative Genomics of Early-Diverging Mushroom-Forming Fungi Provides Insights into the Origins of Lignocellulose Decay Capabilities.</title>
        <authorList>
            <person name="Nagy L.G."/>
            <person name="Riley R."/>
            <person name="Tritt A."/>
            <person name="Adam C."/>
            <person name="Daum C."/>
            <person name="Floudas D."/>
            <person name="Sun H."/>
            <person name="Yadav J.S."/>
            <person name="Pangilinan J."/>
            <person name="Larsson K.H."/>
            <person name="Matsuura K."/>
            <person name="Barry K."/>
            <person name="Labutti K."/>
            <person name="Kuo R."/>
            <person name="Ohm R.A."/>
            <person name="Bhattacharya S.S."/>
            <person name="Shirouzu T."/>
            <person name="Yoshinaga Y."/>
            <person name="Martin F.M."/>
            <person name="Grigoriev I.V."/>
            <person name="Hibbett D.S."/>
        </authorList>
    </citation>
    <scope>NUCLEOTIDE SEQUENCE [LARGE SCALE GENOMIC DNA]</scope>
    <source>
        <strain evidence="2 3">HHB12029</strain>
    </source>
</reference>
<keyword evidence="3" id="KW-1185">Reference proteome</keyword>